<evidence type="ECO:0000256" key="1">
    <source>
        <dbReference type="ARBA" id="ARBA00009225"/>
    </source>
</evidence>
<evidence type="ECO:0000259" key="8">
    <source>
        <dbReference type="Pfam" id="PF03727"/>
    </source>
</evidence>
<evidence type="ECO:0000313" key="10">
    <source>
        <dbReference type="Proteomes" id="UP000002037"/>
    </source>
</evidence>
<evidence type="ECO:0000259" key="7">
    <source>
        <dbReference type="Pfam" id="PF00349"/>
    </source>
</evidence>
<dbReference type="GO" id="GO:0019158">
    <property type="term" value="F:mannokinase activity"/>
    <property type="evidence" value="ECO:0007669"/>
    <property type="project" value="TreeGrafter"/>
</dbReference>
<dbReference type="RefSeq" id="XP_002549429.1">
    <property type="nucleotide sequence ID" value="XM_002549383.1"/>
</dbReference>
<keyword evidence="2 6" id="KW-0808">Transferase</keyword>
<keyword evidence="6" id="KW-0324">Glycolysis</keyword>
<evidence type="ECO:0000256" key="5">
    <source>
        <dbReference type="ARBA" id="ARBA00022840"/>
    </source>
</evidence>
<feature type="domain" description="Hexokinase C-terminal" evidence="8">
    <location>
        <begin position="249"/>
        <end position="506"/>
    </location>
</feature>
<name>C5MCD4_CANTT</name>
<dbReference type="Pfam" id="PF00349">
    <property type="entry name" value="Hexokinase_1"/>
    <property type="match status" value="1"/>
</dbReference>
<dbReference type="GO" id="GO:0005536">
    <property type="term" value="F:D-glucose binding"/>
    <property type="evidence" value="ECO:0007669"/>
    <property type="project" value="InterPro"/>
</dbReference>
<sequence length="510" mass="56809">MIKTTIETATPADTPKFSALMEVNDVSSQSSDASMEPSVLSSVTQMFTEALTEDNLNVYSEQVCEDFKAALVDNSEITMLPNYIISPNGEECGQYLVIDLGGSTLRVAVVDIDEPTGIKSREERVSVVMEKKWIIANDFKKIDYGFFKFIGSKISEVLLSQKVLDTKAVINTGITWSFPLETTSYNSGKIRHVSKGYTIGEDIYDQDLKMVLEKVMKEEHGMIMDVRSILNDSLAVYSAGCFIDDHMKLAMVLGTGLNLCCSLNSSDDLHPDKFLGNSTLFNCEASLFGQNLCATFATKYDGIVDARFKQDNLHFKTFMEADPITKTLFQPHELMTSGRYLPELTRLVLVDLIEAGEIFQNVSGLEKILTEDYDGFSGEVMCFIHETDDYDKINEKLCDTYSWTSVSINDIITLKQVIDCIIKRAAFIVANTIIAFFKLLAQYSDDKLQGDVTIGYVGSVLNYFNDYRSLIINHVNNNDVSKKLGVKIDLKLIDNSSIIGAAIGAAYYSK</sequence>
<evidence type="ECO:0000313" key="9">
    <source>
        <dbReference type="EMBL" id="EER33301.1"/>
    </source>
</evidence>
<dbReference type="GO" id="GO:0008865">
    <property type="term" value="F:fructokinase activity"/>
    <property type="evidence" value="ECO:0007669"/>
    <property type="project" value="TreeGrafter"/>
</dbReference>
<dbReference type="PANTHER" id="PTHR19443">
    <property type="entry name" value="HEXOKINASE"/>
    <property type="match status" value="1"/>
</dbReference>
<dbReference type="Gene3D" id="3.40.367.20">
    <property type="match status" value="1"/>
</dbReference>
<dbReference type="InterPro" id="IPR043129">
    <property type="entry name" value="ATPase_NBD"/>
</dbReference>
<keyword evidence="4 6" id="KW-0418">Kinase</keyword>
<dbReference type="GeneID" id="8297860"/>
<dbReference type="CDD" id="cd24000">
    <property type="entry name" value="ASKHA_NBD_HK"/>
    <property type="match status" value="1"/>
</dbReference>
<evidence type="ECO:0000256" key="4">
    <source>
        <dbReference type="ARBA" id="ARBA00022777"/>
    </source>
</evidence>
<protein>
    <recommendedName>
        <fullName evidence="6">Phosphotransferase</fullName>
        <ecNumber evidence="6">2.7.1.-</ecNumber>
    </recommendedName>
</protein>
<dbReference type="GO" id="GO:0005739">
    <property type="term" value="C:mitochondrion"/>
    <property type="evidence" value="ECO:0007669"/>
    <property type="project" value="TreeGrafter"/>
</dbReference>
<dbReference type="GO" id="GO:0006006">
    <property type="term" value="P:glucose metabolic process"/>
    <property type="evidence" value="ECO:0007669"/>
    <property type="project" value="TreeGrafter"/>
</dbReference>
<dbReference type="eggNOG" id="KOG1369">
    <property type="taxonomic scope" value="Eukaryota"/>
</dbReference>
<dbReference type="KEGG" id="ctp:CTRG_03726"/>
<evidence type="ECO:0000256" key="2">
    <source>
        <dbReference type="ARBA" id="ARBA00022679"/>
    </source>
</evidence>
<dbReference type="GO" id="GO:0005524">
    <property type="term" value="F:ATP binding"/>
    <property type="evidence" value="ECO:0007669"/>
    <property type="project" value="UniProtKB-UniRule"/>
</dbReference>
<reference evidence="9 10" key="1">
    <citation type="journal article" date="2009" name="Nature">
        <title>Evolution of pathogenicity and sexual reproduction in eight Candida genomes.</title>
        <authorList>
            <person name="Butler G."/>
            <person name="Rasmussen M.D."/>
            <person name="Lin M.F."/>
            <person name="Santos M.A."/>
            <person name="Sakthikumar S."/>
            <person name="Munro C.A."/>
            <person name="Rheinbay E."/>
            <person name="Grabherr M."/>
            <person name="Forche A."/>
            <person name="Reedy J.L."/>
            <person name="Agrafioti I."/>
            <person name="Arnaud M.B."/>
            <person name="Bates S."/>
            <person name="Brown A.J."/>
            <person name="Brunke S."/>
            <person name="Costanzo M.C."/>
            <person name="Fitzpatrick D.A."/>
            <person name="de Groot P.W."/>
            <person name="Harris D."/>
            <person name="Hoyer L.L."/>
            <person name="Hube B."/>
            <person name="Klis F.M."/>
            <person name="Kodira C."/>
            <person name="Lennard N."/>
            <person name="Logue M.E."/>
            <person name="Martin R."/>
            <person name="Neiman A.M."/>
            <person name="Nikolaou E."/>
            <person name="Quail M.A."/>
            <person name="Quinn J."/>
            <person name="Santos M.C."/>
            <person name="Schmitzberger F.F."/>
            <person name="Sherlock G."/>
            <person name="Shah P."/>
            <person name="Silverstein K.A."/>
            <person name="Skrzypek M.S."/>
            <person name="Soll D."/>
            <person name="Staggs R."/>
            <person name="Stansfield I."/>
            <person name="Stumpf M.P."/>
            <person name="Sudbery P.E."/>
            <person name="Srikantha T."/>
            <person name="Zeng Q."/>
            <person name="Berman J."/>
            <person name="Berriman M."/>
            <person name="Heitman J."/>
            <person name="Gow N.A."/>
            <person name="Lorenz M.C."/>
            <person name="Birren B.W."/>
            <person name="Kellis M."/>
            <person name="Cuomo C.A."/>
        </authorList>
    </citation>
    <scope>NUCLEOTIDE SEQUENCE [LARGE SCALE GENOMIC DNA]</scope>
    <source>
        <strain evidence="10">ATCC MYA-3404 / T1</strain>
    </source>
</reference>
<dbReference type="Proteomes" id="UP000002037">
    <property type="component" value="Unassembled WGS sequence"/>
</dbReference>
<dbReference type="SUPFAM" id="SSF53067">
    <property type="entry name" value="Actin-like ATPase domain"/>
    <property type="match status" value="2"/>
</dbReference>
<dbReference type="PANTHER" id="PTHR19443:SF24">
    <property type="entry name" value="PHOSPHOTRANSFERASE"/>
    <property type="match status" value="1"/>
</dbReference>
<dbReference type="GO" id="GO:0005829">
    <property type="term" value="C:cytosol"/>
    <property type="evidence" value="ECO:0007669"/>
    <property type="project" value="TreeGrafter"/>
</dbReference>
<feature type="domain" description="Hexokinase N-terminal" evidence="7">
    <location>
        <begin position="50"/>
        <end position="239"/>
    </location>
</feature>
<evidence type="ECO:0000256" key="6">
    <source>
        <dbReference type="RuleBase" id="RU362007"/>
    </source>
</evidence>
<dbReference type="VEuPathDB" id="FungiDB:CTRG_03726"/>
<dbReference type="OrthoDB" id="419537at2759"/>
<comment type="similarity">
    <text evidence="1 6">Belongs to the hexokinase family.</text>
</comment>
<dbReference type="GO" id="GO:0006013">
    <property type="term" value="P:mannose metabolic process"/>
    <property type="evidence" value="ECO:0007669"/>
    <property type="project" value="TreeGrafter"/>
</dbReference>
<dbReference type="GO" id="GO:0006096">
    <property type="term" value="P:glycolytic process"/>
    <property type="evidence" value="ECO:0007669"/>
    <property type="project" value="UniProtKB-UniPathway"/>
</dbReference>
<accession>C5MCD4</accession>
<dbReference type="InterPro" id="IPR022672">
    <property type="entry name" value="Hexokinase_N"/>
</dbReference>
<evidence type="ECO:0000256" key="3">
    <source>
        <dbReference type="ARBA" id="ARBA00022741"/>
    </source>
</evidence>
<dbReference type="GO" id="GO:0004340">
    <property type="term" value="F:glucokinase activity"/>
    <property type="evidence" value="ECO:0007669"/>
    <property type="project" value="TreeGrafter"/>
</dbReference>
<keyword evidence="3 6" id="KW-0547">Nucleotide-binding</keyword>
<dbReference type="Pfam" id="PF03727">
    <property type="entry name" value="Hexokinase_2"/>
    <property type="match status" value="1"/>
</dbReference>
<dbReference type="PROSITE" id="PS51748">
    <property type="entry name" value="HEXOKINASE_2"/>
    <property type="match status" value="1"/>
</dbReference>
<organism evidence="9 10">
    <name type="scientific">Candida tropicalis (strain ATCC MYA-3404 / T1)</name>
    <name type="common">Yeast</name>
    <dbReference type="NCBI Taxonomy" id="294747"/>
    <lineage>
        <taxon>Eukaryota</taxon>
        <taxon>Fungi</taxon>
        <taxon>Dikarya</taxon>
        <taxon>Ascomycota</taxon>
        <taxon>Saccharomycotina</taxon>
        <taxon>Pichiomycetes</taxon>
        <taxon>Debaryomycetaceae</taxon>
        <taxon>Candida/Lodderomyces clade</taxon>
        <taxon>Candida</taxon>
    </lineage>
</organism>
<dbReference type="EMBL" id="GG692398">
    <property type="protein sequence ID" value="EER33301.1"/>
    <property type="molecule type" value="Genomic_DNA"/>
</dbReference>
<dbReference type="STRING" id="294747.C5MCD4"/>
<proteinExistence type="inferred from homology"/>
<dbReference type="GO" id="GO:0001678">
    <property type="term" value="P:intracellular glucose homeostasis"/>
    <property type="evidence" value="ECO:0007669"/>
    <property type="project" value="InterPro"/>
</dbReference>
<dbReference type="EC" id="2.7.1.-" evidence="6"/>
<keyword evidence="5 6" id="KW-0067">ATP-binding</keyword>
<dbReference type="HOGENOM" id="CLU_014393_4_1_1"/>
<dbReference type="PRINTS" id="PR00475">
    <property type="entry name" value="HEXOKINASE"/>
</dbReference>
<gene>
    <name evidence="9" type="ORF">CTRG_03726</name>
</gene>
<dbReference type="InterPro" id="IPR022673">
    <property type="entry name" value="Hexokinase_C"/>
</dbReference>
<dbReference type="UniPathway" id="UPA00109">
    <property type="reaction ID" value="UER00180"/>
</dbReference>
<dbReference type="AlphaFoldDB" id="C5MCD4"/>
<keyword evidence="10" id="KW-1185">Reference proteome</keyword>
<dbReference type="Gene3D" id="3.30.420.40">
    <property type="match status" value="1"/>
</dbReference>
<dbReference type="InterPro" id="IPR001312">
    <property type="entry name" value="Hexokinase"/>
</dbReference>